<evidence type="ECO:0000256" key="9">
    <source>
        <dbReference type="SAM" id="Coils"/>
    </source>
</evidence>
<feature type="transmembrane region" description="Helical" evidence="10">
    <location>
        <begin position="86"/>
        <end position="103"/>
    </location>
</feature>
<keyword evidence="10" id="KW-0472">Membrane</keyword>
<dbReference type="GO" id="GO:0016020">
    <property type="term" value="C:membrane"/>
    <property type="evidence" value="ECO:0007669"/>
    <property type="project" value="InterPro"/>
</dbReference>
<proteinExistence type="predicted"/>
<dbReference type="PANTHER" id="PTHR24421">
    <property type="entry name" value="NITRATE/NITRITE SENSOR PROTEIN NARX-RELATED"/>
    <property type="match status" value="1"/>
</dbReference>
<feature type="transmembrane region" description="Helical" evidence="10">
    <location>
        <begin position="109"/>
        <end position="124"/>
    </location>
</feature>
<keyword evidence="6 13" id="KW-0418">Kinase</keyword>
<evidence type="ECO:0000256" key="5">
    <source>
        <dbReference type="ARBA" id="ARBA00022741"/>
    </source>
</evidence>
<feature type="coiled-coil region" evidence="9">
    <location>
        <begin position="206"/>
        <end position="243"/>
    </location>
</feature>
<comment type="caution">
    <text evidence="13">The sequence shown here is derived from an EMBL/GenBank/DDBJ whole genome shotgun (WGS) entry which is preliminary data.</text>
</comment>
<comment type="catalytic activity">
    <reaction evidence="1">
        <text>ATP + protein L-histidine = ADP + protein N-phospho-L-histidine.</text>
        <dbReference type="EC" id="2.7.13.3"/>
    </reaction>
</comment>
<feature type="domain" description="Signal transduction histidine kinase subgroup 3 dimerisation and phosphoacceptor" evidence="12">
    <location>
        <begin position="235"/>
        <end position="301"/>
    </location>
</feature>
<dbReference type="EMBL" id="BSBO01000038">
    <property type="protein sequence ID" value="GLG05820.1"/>
    <property type="molecule type" value="Genomic_DNA"/>
</dbReference>
<dbReference type="EC" id="2.7.13.3" evidence="2"/>
<keyword evidence="9" id="KW-0175">Coiled coil</keyword>
<dbReference type="AlphaFoldDB" id="A0A9W6CAV2"/>
<dbReference type="RefSeq" id="WP_087168534.1">
    <property type="nucleotide sequence ID" value="NZ_BSBO01000038.1"/>
</dbReference>
<evidence type="ECO:0000256" key="2">
    <source>
        <dbReference type="ARBA" id="ARBA00012438"/>
    </source>
</evidence>
<dbReference type="PANTHER" id="PTHR24421:SF10">
    <property type="entry name" value="NITRATE_NITRITE SENSOR PROTEIN NARQ"/>
    <property type="match status" value="1"/>
</dbReference>
<keyword evidence="14" id="KW-1185">Reference proteome</keyword>
<evidence type="ECO:0000256" key="6">
    <source>
        <dbReference type="ARBA" id="ARBA00022777"/>
    </source>
</evidence>
<dbReference type="InterPro" id="IPR050482">
    <property type="entry name" value="Sensor_HK_TwoCompSys"/>
</dbReference>
<dbReference type="CDD" id="cd16917">
    <property type="entry name" value="HATPase_UhpB-NarQ-NarX-like"/>
    <property type="match status" value="1"/>
</dbReference>
<keyword evidence="3" id="KW-0597">Phosphoprotein</keyword>
<reference evidence="13 14" key="1">
    <citation type="journal article" date="2023" name="Int. J. Syst. Evol. Microbiol.">
        <title>Sellimonas catena sp. nov., isolated from human faeces.</title>
        <authorList>
            <person name="Hisatomi A."/>
            <person name="Ohkuma M."/>
            <person name="Sakamoto M."/>
        </authorList>
    </citation>
    <scope>NUCLEOTIDE SEQUENCE [LARGE SCALE GENOMIC DNA]</scope>
    <source>
        <strain evidence="13 14">12EGH17</strain>
    </source>
</reference>
<dbReference type="InterPro" id="IPR011712">
    <property type="entry name" value="Sig_transdc_His_kin_sub3_dim/P"/>
</dbReference>
<gene>
    <name evidence="13" type="ORF">Selli1_29940</name>
</gene>
<dbReference type="Pfam" id="PF07730">
    <property type="entry name" value="HisKA_3"/>
    <property type="match status" value="1"/>
</dbReference>
<dbReference type="Proteomes" id="UP001145145">
    <property type="component" value="Unassembled WGS sequence"/>
</dbReference>
<keyword evidence="10" id="KW-0812">Transmembrane</keyword>
<evidence type="ECO:0000313" key="14">
    <source>
        <dbReference type="Proteomes" id="UP001145145"/>
    </source>
</evidence>
<evidence type="ECO:0000259" key="12">
    <source>
        <dbReference type="Pfam" id="PF07730"/>
    </source>
</evidence>
<evidence type="ECO:0000256" key="7">
    <source>
        <dbReference type="ARBA" id="ARBA00022840"/>
    </source>
</evidence>
<keyword evidence="4" id="KW-0808">Transferase</keyword>
<dbReference type="Gene3D" id="1.20.5.1930">
    <property type="match status" value="1"/>
</dbReference>
<accession>A0A9W6CAV2</accession>
<feature type="transmembrane region" description="Helical" evidence="10">
    <location>
        <begin position="57"/>
        <end position="74"/>
    </location>
</feature>
<dbReference type="GO" id="GO:0005524">
    <property type="term" value="F:ATP binding"/>
    <property type="evidence" value="ECO:0007669"/>
    <property type="project" value="UniProtKB-KW"/>
</dbReference>
<dbReference type="SUPFAM" id="SSF55874">
    <property type="entry name" value="ATPase domain of HSP90 chaperone/DNA topoisomerase II/histidine kinase"/>
    <property type="match status" value="1"/>
</dbReference>
<keyword evidence="10" id="KW-1133">Transmembrane helix</keyword>
<keyword evidence="8" id="KW-0902">Two-component regulatory system</keyword>
<evidence type="ECO:0000256" key="3">
    <source>
        <dbReference type="ARBA" id="ARBA00022553"/>
    </source>
</evidence>
<evidence type="ECO:0000256" key="1">
    <source>
        <dbReference type="ARBA" id="ARBA00000085"/>
    </source>
</evidence>
<evidence type="ECO:0000256" key="10">
    <source>
        <dbReference type="SAM" id="Phobius"/>
    </source>
</evidence>
<keyword evidence="5" id="KW-0547">Nucleotide-binding</keyword>
<dbReference type="GO" id="GO:0046983">
    <property type="term" value="F:protein dimerization activity"/>
    <property type="evidence" value="ECO:0007669"/>
    <property type="project" value="InterPro"/>
</dbReference>
<name>A0A9W6CAV2_9FIRM</name>
<evidence type="ECO:0000313" key="13">
    <source>
        <dbReference type="EMBL" id="GLG05820.1"/>
    </source>
</evidence>
<feature type="transmembrane region" description="Helical" evidence="10">
    <location>
        <begin position="131"/>
        <end position="152"/>
    </location>
</feature>
<evidence type="ECO:0000256" key="4">
    <source>
        <dbReference type="ARBA" id="ARBA00022679"/>
    </source>
</evidence>
<dbReference type="Pfam" id="PF02518">
    <property type="entry name" value="HATPase_c"/>
    <property type="match status" value="1"/>
</dbReference>
<sequence length="433" mass="49100">MKRKAMSIIKLLFFLINMVQAGGISLFIYMTTKKICEDDQARVFLGQVDAIPKYPEMIVWSTLLLIALLGCDMLIRETRKEQSGKIIAITLGIDLVCSIVLVWILDFNYNGVILLVFANILVFVNDTKIKYLLIGVATLGYLVADYDLISVSNHLFSVRDYIQYYNETQQQLLFSVYNILGSLNIMIFILYCINIINEQRNTIQEVNEWSRQLQYANDRLKEYNEMTEKMAETRERNRVAREIHDTLGHTLTGVSAGVDACIALVDIDPGQTKKQLEVIAKAVRGGIKDVRSSVSELRADALEHFQLDEAISDMIAEMNSLAGVEVVFHSEVKPFRFSEDEENVVYRIIQEGITNALRHGKATRIQIDARKIDGVLHLTIQDNGCGCKEIKKGFGTKHMKERVAMLGGSIHFSGENGFLIDARIPIRWGEEYD</sequence>
<evidence type="ECO:0000259" key="11">
    <source>
        <dbReference type="Pfam" id="PF02518"/>
    </source>
</evidence>
<dbReference type="Gene3D" id="3.30.565.10">
    <property type="entry name" value="Histidine kinase-like ATPase, C-terminal domain"/>
    <property type="match status" value="1"/>
</dbReference>
<keyword evidence="7" id="KW-0067">ATP-binding</keyword>
<dbReference type="InterPro" id="IPR003594">
    <property type="entry name" value="HATPase_dom"/>
</dbReference>
<evidence type="ECO:0000256" key="8">
    <source>
        <dbReference type="ARBA" id="ARBA00023012"/>
    </source>
</evidence>
<organism evidence="13 14">
    <name type="scientific">Sellimonas catena</name>
    <dbReference type="NCBI Taxonomy" id="2994035"/>
    <lineage>
        <taxon>Bacteria</taxon>
        <taxon>Bacillati</taxon>
        <taxon>Bacillota</taxon>
        <taxon>Clostridia</taxon>
        <taxon>Lachnospirales</taxon>
        <taxon>Lachnospiraceae</taxon>
        <taxon>Sellimonas</taxon>
    </lineage>
</organism>
<feature type="domain" description="Histidine kinase/HSP90-like ATPase" evidence="11">
    <location>
        <begin position="343"/>
        <end position="417"/>
    </location>
</feature>
<dbReference type="InterPro" id="IPR036890">
    <property type="entry name" value="HATPase_C_sf"/>
</dbReference>
<feature type="transmembrane region" description="Helical" evidence="10">
    <location>
        <begin position="172"/>
        <end position="193"/>
    </location>
</feature>
<protein>
    <recommendedName>
        <fullName evidence="2">histidine kinase</fullName>
        <ecNumber evidence="2">2.7.13.3</ecNumber>
    </recommendedName>
</protein>
<dbReference type="GO" id="GO:0000155">
    <property type="term" value="F:phosphorelay sensor kinase activity"/>
    <property type="evidence" value="ECO:0007669"/>
    <property type="project" value="InterPro"/>
</dbReference>